<dbReference type="eggNOG" id="ENOG502SVEY">
    <property type="taxonomic scope" value="Eukaryota"/>
</dbReference>
<dbReference type="SUPFAM" id="SSF57701">
    <property type="entry name" value="Zn2/Cys6 DNA-binding domain"/>
    <property type="match status" value="1"/>
</dbReference>
<dbReference type="PANTHER" id="PTHR47657">
    <property type="entry name" value="STEROL REGULATORY ELEMENT-BINDING PROTEIN ECM22"/>
    <property type="match status" value="1"/>
</dbReference>
<dbReference type="GO" id="GO:0008270">
    <property type="term" value="F:zinc ion binding"/>
    <property type="evidence" value="ECO:0007669"/>
    <property type="project" value="InterPro"/>
</dbReference>
<dbReference type="STRING" id="590646.G3BD31"/>
<gene>
    <name evidence="3" type="ORF">CANTEDRAFT_100201</name>
</gene>
<evidence type="ECO:0000313" key="3">
    <source>
        <dbReference type="EMBL" id="EGV60907.1"/>
    </source>
</evidence>
<dbReference type="GeneID" id="18245369"/>
<feature type="compositionally biased region" description="Polar residues" evidence="1">
    <location>
        <begin position="78"/>
        <end position="96"/>
    </location>
</feature>
<dbReference type="Gene3D" id="4.10.240.10">
    <property type="entry name" value="Zn(2)-C6 fungal-type DNA-binding domain"/>
    <property type="match status" value="1"/>
</dbReference>
<organism evidence="4">
    <name type="scientific">Candida tenuis (strain ATCC 10573 / BCRC 21748 / CBS 615 / JCM 9827 / NBRC 10315 / NRRL Y-1498 / VKM Y-70)</name>
    <name type="common">Yeast</name>
    <name type="synonym">Yamadazyma tenuis</name>
    <dbReference type="NCBI Taxonomy" id="590646"/>
    <lineage>
        <taxon>Eukaryota</taxon>
        <taxon>Fungi</taxon>
        <taxon>Dikarya</taxon>
        <taxon>Ascomycota</taxon>
        <taxon>Saccharomycotina</taxon>
        <taxon>Pichiomycetes</taxon>
        <taxon>Debaryomycetaceae</taxon>
        <taxon>Yamadazyma</taxon>
    </lineage>
</organism>
<dbReference type="OrthoDB" id="416217at2759"/>
<evidence type="ECO:0000256" key="1">
    <source>
        <dbReference type="SAM" id="MobiDB-lite"/>
    </source>
</evidence>
<protein>
    <recommendedName>
        <fullName evidence="2">Zn(2)-C6 fungal-type domain-containing protein</fullName>
    </recommendedName>
</protein>
<dbReference type="SMART" id="SM00066">
    <property type="entry name" value="GAL4"/>
    <property type="match status" value="1"/>
</dbReference>
<dbReference type="EMBL" id="GL996528">
    <property type="protein sequence ID" value="EGV60907.1"/>
    <property type="molecule type" value="Genomic_DNA"/>
</dbReference>
<dbReference type="CDD" id="cd00067">
    <property type="entry name" value="GAL4"/>
    <property type="match status" value="1"/>
</dbReference>
<feature type="region of interest" description="Disordered" evidence="1">
    <location>
        <begin position="68"/>
        <end position="101"/>
    </location>
</feature>
<evidence type="ECO:0000259" key="2">
    <source>
        <dbReference type="PROSITE" id="PS50048"/>
    </source>
</evidence>
<keyword evidence="4" id="KW-1185">Reference proteome</keyword>
<dbReference type="PANTHER" id="PTHR47657:SF7">
    <property type="entry name" value="STEROL REGULATORY ELEMENT-BINDING PROTEIN ECM22"/>
    <property type="match status" value="1"/>
</dbReference>
<dbReference type="Pfam" id="PF00172">
    <property type="entry name" value="Zn_clus"/>
    <property type="match status" value="1"/>
</dbReference>
<dbReference type="GO" id="GO:0000981">
    <property type="term" value="F:DNA-binding transcription factor activity, RNA polymerase II-specific"/>
    <property type="evidence" value="ECO:0007669"/>
    <property type="project" value="InterPro"/>
</dbReference>
<dbReference type="HOGENOM" id="CLU_009505_0_0_1"/>
<dbReference type="InterPro" id="IPR036864">
    <property type="entry name" value="Zn2-C6_fun-type_DNA-bd_sf"/>
</dbReference>
<evidence type="ECO:0000313" key="4">
    <source>
        <dbReference type="Proteomes" id="UP000000707"/>
    </source>
</evidence>
<name>G3BD31_CANTC</name>
<proteinExistence type="predicted"/>
<dbReference type="PROSITE" id="PS50048">
    <property type="entry name" value="ZN2_CY6_FUNGAL_2"/>
    <property type="match status" value="1"/>
</dbReference>
<dbReference type="Proteomes" id="UP000000707">
    <property type="component" value="Unassembled WGS sequence"/>
</dbReference>
<dbReference type="InterPro" id="IPR052400">
    <property type="entry name" value="Zn2-C6_fungal_TF"/>
</dbReference>
<reference evidence="3 4" key="1">
    <citation type="journal article" date="2011" name="Proc. Natl. Acad. Sci. U.S.A.">
        <title>Comparative genomics of xylose-fermenting fungi for enhanced biofuel production.</title>
        <authorList>
            <person name="Wohlbach D.J."/>
            <person name="Kuo A."/>
            <person name="Sato T.K."/>
            <person name="Potts K.M."/>
            <person name="Salamov A.A."/>
            <person name="LaButti K.M."/>
            <person name="Sun H."/>
            <person name="Clum A."/>
            <person name="Pangilinan J.L."/>
            <person name="Lindquist E.A."/>
            <person name="Lucas S."/>
            <person name="Lapidus A."/>
            <person name="Jin M."/>
            <person name="Gunawan C."/>
            <person name="Balan V."/>
            <person name="Dale B.E."/>
            <person name="Jeffries T.W."/>
            <person name="Zinkel R."/>
            <person name="Barry K.W."/>
            <person name="Grigoriev I.V."/>
            <person name="Gasch A.P."/>
        </authorList>
    </citation>
    <scope>NUCLEOTIDE SEQUENCE [LARGE SCALE GENOMIC DNA]</scope>
    <source>
        <strain evidence="4">ATCC 10573 / BCRC 21748 / CBS 615 / JCM 9827 / NBRC 10315 / NRRL Y-1498 / VKM Y-70</strain>
    </source>
</reference>
<dbReference type="KEGG" id="cten:18245369"/>
<dbReference type="RefSeq" id="XP_006690121.1">
    <property type="nucleotide sequence ID" value="XM_006690058.1"/>
</dbReference>
<feature type="domain" description="Zn(2)-C6 fungal-type" evidence="2">
    <location>
        <begin position="17"/>
        <end position="47"/>
    </location>
</feature>
<accession>G3BD31</accession>
<dbReference type="PROSITE" id="PS00463">
    <property type="entry name" value="ZN2_CY6_FUNGAL_1"/>
    <property type="match status" value="1"/>
</dbReference>
<dbReference type="InterPro" id="IPR001138">
    <property type="entry name" value="Zn2Cys6_DnaBD"/>
</dbReference>
<sequence>MSPDVIKRRKHKNSKFGCPNCKRRRVKCTEDLPQCMNCVKHKVKCGYLDYSDDKLAQLKEYKEQHQRQLLQQDEDSYRLSNDSGKNSVSPDATTTAPPGEAVTGISIQPTKSNNSNLDDEINNLTLGFKPTSPAPIPPPLQSLHPPTHTANYTNLLNHGQNSISQNFDDLLPTASDLSIVYPVYYITNNQGLSPFSGQNVMNYEYPNLDGFYSNGQSLSPVDIQQQSLLQSLSSSVISQDLLIQMASPVPVKTEKFLPNAVASMHKFKRLTTERVDYRTLLINVVINLGPLINQGLASLLEIRELYSLWLNSFLFKSYESDLMFSCLINLTTNFLISNPFNNFNLIDSSANNFLHVTNMKNILIMVSIKYYAFVIKGIRLYLNKNFDPELCSSVSYILSLMSIYDPEATYNSTRCFSDGLFSVLKYNIDLSIKKGFTPPLLIPIHLRLMHNIEKSIYFPGYDPTFLQEYQVSLAEFGKFLSQTSMPGNPELYAILRKNYQNLWEFTHTTLSEYLPVLISQLEDNTIQQEILFRMTSRWVRLFPSRFLIIDDSAPLSEKVLYLYFKLFKKAMFAVFPQVKFYFLRDFDSPLMLDVFNYINDNEIFNSPQFDDPDLKHYRSQLKSQTAYLIRALNYFQKRLQFLYKTIVYQSSTKNLFPIEDRKDFIINIPELRKIFYESLDLKETNIKSFNHTFIRPYHFPHTGDIDMDDEPVDVELETLTPMGFLKDDTVGI</sequence>
<dbReference type="AlphaFoldDB" id="G3BD31"/>